<dbReference type="GO" id="GO:0016192">
    <property type="term" value="P:vesicle-mediated transport"/>
    <property type="evidence" value="ECO:0007669"/>
    <property type="project" value="InterPro"/>
</dbReference>
<dbReference type="InParanoid" id="A0A165DH97"/>
<evidence type="ECO:0000256" key="1">
    <source>
        <dbReference type="ARBA" id="ARBA00009884"/>
    </source>
</evidence>
<keyword evidence="3" id="KW-1185">Reference proteome</keyword>
<reference evidence="2 3" key="1">
    <citation type="journal article" date="2016" name="Mol. Biol. Evol.">
        <title>Comparative Genomics of Early-Diverging Mushroom-Forming Fungi Provides Insights into the Origins of Lignocellulose Decay Capabilities.</title>
        <authorList>
            <person name="Nagy L.G."/>
            <person name="Riley R."/>
            <person name="Tritt A."/>
            <person name="Adam C."/>
            <person name="Daum C."/>
            <person name="Floudas D."/>
            <person name="Sun H."/>
            <person name="Yadav J.S."/>
            <person name="Pangilinan J."/>
            <person name="Larsson K.H."/>
            <person name="Matsuura K."/>
            <person name="Barry K."/>
            <person name="Labutti K."/>
            <person name="Kuo R."/>
            <person name="Ohm R.A."/>
            <person name="Bhattacharya S.S."/>
            <person name="Shirouzu T."/>
            <person name="Yoshinaga Y."/>
            <person name="Martin F.M."/>
            <person name="Grigoriev I.V."/>
            <person name="Hibbett D.S."/>
        </authorList>
    </citation>
    <scope>NUCLEOTIDE SEQUENCE [LARGE SCALE GENOMIC DNA]</scope>
    <source>
        <strain evidence="2 3">HHB12733</strain>
    </source>
</reference>
<dbReference type="Gene3D" id="3.40.50.2060">
    <property type="match status" value="1"/>
</dbReference>
<dbReference type="EMBL" id="KV424055">
    <property type="protein sequence ID" value="KZT52786.1"/>
    <property type="molecule type" value="Genomic_DNA"/>
</dbReference>
<dbReference type="SUPFAM" id="SSF56815">
    <property type="entry name" value="Sec1/munc18-like (SM) proteins"/>
    <property type="match status" value="1"/>
</dbReference>
<dbReference type="InterPro" id="IPR027482">
    <property type="entry name" value="Sec1-like_dom2"/>
</dbReference>
<dbReference type="FunCoup" id="A0A165DH97">
    <property type="interactions" value="779"/>
</dbReference>
<dbReference type="Gene3D" id="1.25.40.60">
    <property type="match status" value="1"/>
</dbReference>
<comment type="similarity">
    <text evidence="1">Belongs to the STXBP/unc-18/SEC1 family.</text>
</comment>
<dbReference type="InterPro" id="IPR001619">
    <property type="entry name" value="Sec1-like"/>
</dbReference>
<dbReference type="PANTHER" id="PTHR11679">
    <property type="entry name" value="VESICLE PROTEIN SORTING-ASSOCIATED"/>
    <property type="match status" value="1"/>
</dbReference>
<organism evidence="2 3">
    <name type="scientific">Calocera cornea HHB12733</name>
    <dbReference type="NCBI Taxonomy" id="1353952"/>
    <lineage>
        <taxon>Eukaryota</taxon>
        <taxon>Fungi</taxon>
        <taxon>Dikarya</taxon>
        <taxon>Basidiomycota</taxon>
        <taxon>Agaricomycotina</taxon>
        <taxon>Dacrymycetes</taxon>
        <taxon>Dacrymycetales</taxon>
        <taxon>Dacrymycetaceae</taxon>
        <taxon>Calocera</taxon>
    </lineage>
</organism>
<evidence type="ECO:0000313" key="3">
    <source>
        <dbReference type="Proteomes" id="UP000076842"/>
    </source>
</evidence>
<dbReference type="Gene3D" id="3.40.50.1910">
    <property type="match status" value="1"/>
</dbReference>
<accession>A0A165DH97</accession>
<dbReference type="InterPro" id="IPR036045">
    <property type="entry name" value="Sec1-like_sf"/>
</dbReference>
<dbReference type="Proteomes" id="UP000076842">
    <property type="component" value="Unassembled WGS sequence"/>
</dbReference>
<gene>
    <name evidence="2" type="ORF">CALCODRAFT_501860</name>
</gene>
<dbReference type="InterPro" id="IPR043127">
    <property type="entry name" value="Sec-1-like_dom3a"/>
</dbReference>
<sequence length="677" mass="74041">MSTIKQQSLQAAQTASLLALLNLNDDPVASSSSPTTEKSTQSGPTVWKVLVLDDHSKDVLATVLRVQDLREVGVTLHVQLHSARPAISDVPAIYLVSPTVVNASRIAQDLTESLYESFYISFISPLPRAILEEFASLVARDGTSDLVQCVLDQYLDFICPSPTLFSLLPMSRQPVANPSVAPVQTNGAHADQASTYALLNSPSTSEQTLEALTDHIASGLFSVLATMGVVPYIRCPRGNAAEMVSRKLETKIRDSIAGAGLGGRGGVFGRTDVGVMQRPLMVILDRNVDLIPMLSHSWTYQSLVHDVLEMNLNRVTISTPEHGKMTKKSYNFDRSDFFWEKNAENPFPQVAEDIDSELNRYKQDAAELTRVTGVSNMDDVSQMDLANNTAHLKEAVTALPELTARKATLDTHMNIATALLQAIKSRALDEYFQAEENVTRQTMGSILEMLRMEKEGVQPTNEDKLRLALIFYLSSREDDKVDLGELEKELKKQSCDVSALEYVKKIREISRMTNLTAAPVAQPSNTTNELFRGFSSLSNRLTDRLKEGGFAGVPGFENLLSGVKNFLPARKDFATTRLVEALMDPATASTQALQDTDDFLFLDPRARSSAGGAGRGGKRMASQEGIVFVVGGGGYVEFGNLMEWAGRSGRKVTYGATELVRPGDFVKVLAELGTQQH</sequence>
<evidence type="ECO:0000313" key="2">
    <source>
        <dbReference type="EMBL" id="KZT52786.1"/>
    </source>
</evidence>
<dbReference type="AlphaFoldDB" id="A0A165DH97"/>
<dbReference type="Pfam" id="PF00995">
    <property type="entry name" value="Sec1"/>
    <property type="match status" value="1"/>
</dbReference>
<dbReference type="PIRSF" id="PIRSF005715">
    <property type="entry name" value="VPS45_Sec1"/>
    <property type="match status" value="1"/>
</dbReference>
<protein>
    <submittedName>
        <fullName evidence="2">SLY1 protein</fullName>
    </submittedName>
</protein>
<dbReference type="InterPro" id="IPR043154">
    <property type="entry name" value="Sec-1-like_dom1"/>
</dbReference>
<dbReference type="STRING" id="1353952.A0A165DH97"/>
<name>A0A165DH97_9BASI</name>
<dbReference type="Gene3D" id="3.90.830.10">
    <property type="entry name" value="Syntaxin Binding Protein 1, Chain A, domain 2"/>
    <property type="match status" value="1"/>
</dbReference>
<dbReference type="OrthoDB" id="10251230at2759"/>
<proteinExistence type="inferred from homology"/>